<dbReference type="InterPro" id="IPR013594">
    <property type="entry name" value="Dynein_heavy_tail"/>
</dbReference>
<feature type="domain" description="Dynein heavy chain tail" evidence="2">
    <location>
        <begin position="421"/>
        <end position="524"/>
    </location>
</feature>
<evidence type="ECO:0000259" key="2">
    <source>
        <dbReference type="Pfam" id="PF08385"/>
    </source>
</evidence>
<dbReference type="InParanoid" id="A0A7R8YTJ5"/>
<keyword evidence="4" id="KW-1185">Reference proteome</keyword>
<feature type="compositionally biased region" description="Basic residues" evidence="1">
    <location>
        <begin position="120"/>
        <end position="135"/>
    </location>
</feature>
<dbReference type="EMBL" id="LR899011">
    <property type="protein sequence ID" value="CAD7085087.1"/>
    <property type="molecule type" value="Genomic_DNA"/>
</dbReference>
<dbReference type="Pfam" id="PF08385">
    <property type="entry name" value="DHC_N1"/>
    <property type="match status" value="1"/>
</dbReference>
<name>A0A7R8YTJ5_HERIL</name>
<evidence type="ECO:0000313" key="4">
    <source>
        <dbReference type="Proteomes" id="UP000594454"/>
    </source>
</evidence>
<gene>
    <name evidence="3" type="ORF">HERILL_LOCUS7951</name>
</gene>
<dbReference type="Proteomes" id="UP000594454">
    <property type="component" value="Chromosome 3"/>
</dbReference>
<feature type="compositionally biased region" description="Basic residues" evidence="1">
    <location>
        <begin position="90"/>
        <end position="103"/>
    </location>
</feature>
<reference evidence="3 4" key="1">
    <citation type="submission" date="2020-11" db="EMBL/GenBank/DDBJ databases">
        <authorList>
            <person name="Wallbank WR R."/>
            <person name="Pardo Diaz C."/>
            <person name="Kozak K."/>
            <person name="Martin S."/>
            <person name="Jiggins C."/>
            <person name="Moest M."/>
            <person name="Warren A I."/>
            <person name="Generalovic N T."/>
            <person name="Byers J.R.P. K."/>
            <person name="Montejo-Kovacevich G."/>
            <person name="Yen C E."/>
        </authorList>
    </citation>
    <scope>NUCLEOTIDE SEQUENCE [LARGE SCALE GENOMIC DNA]</scope>
</reference>
<evidence type="ECO:0000256" key="1">
    <source>
        <dbReference type="SAM" id="MobiDB-lite"/>
    </source>
</evidence>
<proteinExistence type="predicted"/>
<evidence type="ECO:0000313" key="3">
    <source>
        <dbReference type="EMBL" id="CAD7085087.1"/>
    </source>
</evidence>
<organism evidence="3 4">
    <name type="scientific">Hermetia illucens</name>
    <name type="common">Black soldier fly</name>
    <dbReference type="NCBI Taxonomy" id="343691"/>
    <lineage>
        <taxon>Eukaryota</taxon>
        <taxon>Metazoa</taxon>
        <taxon>Ecdysozoa</taxon>
        <taxon>Arthropoda</taxon>
        <taxon>Hexapoda</taxon>
        <taxon>Insecta</taxon>
        <taxon>Pterygota</taxon>
        <taxon>Neoptera</taxon>
        <taxon>Endopterygota</taxon>
        <taxon>Diptera</taxon>
        <taxon>Brachycera</taxon>
        <taxon>Stratiomyomorpha</taxon>
        <taxon>Stratiomyidae</taxon>
        <taxon>Hermetiinae</taxon>
        <taxon>Hermetia</taxon>
    </lineage>
</organism>
<feature type="region of interest" description="Disordered" evidence="1">
    <location>
        <begin position="73"/>
        <end position="138"/>
    </location>
</feature>
<dbReference type="OrthoDB" id="64868at2759"/>
<protein>
    <recommendedName>
        <fullName evidence="2">Dynein heavy chain tail domain-containing protein</fullName>
    </recommendedName>
</protein>
<dbReference type="AlphaFoldDB" id="A0A7R8YTJ5"/>
<sequence>MEDVRLIWLKQTIANLLGVYEPEYVHTLVEENSDQIHEFFDEEYTQISDIHKRVMYAWRTFYDKLVEEEITVLEKLPPPTPPPEPEKKERKGKKKDAKGKGKGKAKDTDTQAPAESGKGSPKKKGKGKKGKKGKGKTVLVEPPAEAEPVYVEVKKIVQSYVKTPILHCHFGPMESADIDPKIKYIYIVRKNPNDIPLFSNINECFAELPQFFIVGSMKGNLIMTMKSVVQAYKQAIEFQFREPTITEAQKLDFTIVEKIAETEQPGLVDFAKPSQFRLKAVKAKKKMEQDDVSAKSEYAESIAAKSGVTEEPSESEATLSVKLTISERWDKLLKETTKQAEEYYKRLETVELEKPPMQAQLHKNMEKFIEGIDWTMSHIVWAFNLPTAYFAPGQEDIQFEDAKIRIAIDPKKAKLEEFSNQQLEDVANGWRTHIRRILKDFKDKQPEEFTPMAEFKLWRDQELEMYSILEQLKTSFVTLVLERLRSVNSQALSGWEDFVTEIEEYHLRAKENSDFLSTITEYLEASFSFFGRNTSMLNDKPVSQYFPQDSRRAYFP</sequence>
<accession>A0A7R8YTJ5</accession>